<name>A0A5C3L6I0_COPMA</name>
<dbReference type="EMBL" id="ML210158">
    <property type="protein sequence ID" value="TFK28133.1"/>
    <property type="molecule type" value="Genomic_DNA"/>
</dbReference>
<organism evidence="1 2">
    <name type="scientific">Coprinopsis marcescibilis</name>
    <name type="common">Agaric fungus</name>
    <name type="synonym">Psathyrella marcescibilis</name>
    <dbReference type="NCBI Taxonomy" id="230819"/>
    <lineage>
        <taxon>Eukaryota</taxon>
        <taxon>Fungi</taxon>
        <taxon>Dikarya</taxon>
        <taxon>Basidiomycota</taxon>
        <taxon>Agaricomycotina</taxon>
        <taxon>Agaricomycetes</taxon>
        <taxon>Agaricomycetidae</taxon>
        <taxon>Agaricales</taxon>
        <taxon>Agaricineae</taxon>
        <taxon>Psathyrellaceae</taxon>
        <taxon>Coprinopsis</taxon>
    </lineage>
</organism>
<evidence type="ECO:0000313" key="1">
    <source>
        <dbReference type="EMBL" id="TFK28133.1"/>
    </source>
</evidence>
<gene>
    <name evidence="1" type="ORF">FA15DRAFT_88379</name>
</gene>
<protein>
    <submittedName>
        <fullName evidence="1">Uncharacterized protein</fullName>
    </submittedName>
</protein>
<keyword evidence="2" id="KW-1185">Reference proteome</keyword>
<evidence type="ECO:0000313" key="2">
    <source>
        <dbReference type="Proteomes" id="UP000307440"/>
    </source>
</evidence>
<accession>A0A5C3L6I0</accession>
<dbReference type="AlphaFoldDB" id="A0A5C3L6I0"/>
<proteinExistence type="predicted"/>
<reference evidence="1 2" key="1">
    <citation type="journal article" date="2019" name="Nat. Ecol. Evol.">
        <title>Megaphylogeny resolves global patterns of mushroom evolution.</title>
        <authorList>
            <person name="Varga T."/>
            <person name="Krizsan K."/>
            <person name="Foldi C."/>
            <person name="Dima B."/>
            <person name="Sanchez-Garcia M."/>
            <person name="Sanchez-Ramirez S."/>
            <person name="Szollosi G.J."/>
            <person name="Szarkandi J.G."/>
            <person name="Papp V."/>
            <person name="Albert L."/>
            <person name="Andreopoulos W."/>
            <person name="Angelini C."/>
            <person name="Antonin V."/>
            <person name="Barry K.W."/>
            <person name="Bougher N.L."/>
            <person name="Buchanan P."/>
            <person name="Buyck B."/>
            <person name="Bense V."/>
            <person name="Catcheside P."/>
            <person name="Chovatia M."/>
            <person name="Cooper J."/>
            <person name="Damon W."/>
            <person name="Desjardin D."/>
            <person name="Finy P."/>
            <person name="Geml J."/>
            <person name="Haridas S."/>
            <person name="Hughes K."/>
            <person name="Justo A."/>
            <person name="Karasinski D."/>
            <person name="Kautmanova I."/>
            <person name="Kiss B."/>
            <person name="Kocsube S."/>
            <person name="Kotiranta H."/>
            <person name="LaButti K.M."/>
            <person name="Lechner B.E."/>
            <person name="Liimatainen K."/>
            <person name="Lipzen A."/>
            <person name="Lukacs Z."/>
            <person name="Mihaltcheva S."/>
            <person name="Morgado L.N."/>
            <person name="Niskanen T."/>
            <person name="Noordeloos M.E."/>
            <person name="Ohm R.A."/>
            <person name="Ortiz-Santana B."/>
            <person name="Ovrebo C."/>
            <person name="Racz N."/>
            <person name="Riley R."/>
            <person name="Savchenko A."/>
            <person name="Shiryaev A."/>
            <person name="Soop K."/>
            <person name="Spirin V."/>
            <person name="Szebenyi C."/>
            <person name="Tomsovsky M."/>
            <person name="Tulloss R.E."/>
            <person name="Uehling J."/>
            <person name="Grigoriev I.V."/>
            <person name="Vagvolgyi C."/>
            <person name="Papp T."/>
            <person name="Martin F.M."/>
            <person name="Miettinen O."/>
            <person name="Hibbett D.S."/>
            <person name="Nagy L.G."/>
        </authorList>
    </citation>
    <scope>NUCLEOTIDE SEQUENCE [LARGE SCALE GENOMIC DNA]</scope>
    <source>
        <strain evidence="1 2">CBS 121175</strain>
    </source>
</reference>
<dbReference type="Proteomes" id="UP000307440">
    <property type="component" value="Unassembled WGS sequence"/>
</dbReference>
<sequence length="75" mass="8268">MPRLCAQTASFKSVIESRRRTPHGIVGCTRTRNSITLCSTTATHLRLSVDIYGYLGVCLISILASQDSSLLRLTR</sequence>